<dbReference type="InterPro" id="IPR017884">
    <property type="entry name" value="SANT_dom"/>
</dbReference>
<dbReference type="FunCoup" id="A0A1Q3DDR9">
    <property type="interactions" value="1859"/>
</dbReference>
<dbReference type="GO" id="GO:0003677">
    <property type="term" value="F:DNA binding"/>
    <property type="evidence" value="ECO:0007669"/>
    <property type="project" value="UniProtKB-KW"/>
</dbReference>
<dbReference type="Pfam" id="PF00249">
    <property type="entry name" value="Myb_DNA-binding"/>
    <property type="match status" value="1"/>
</dbReference>
<feature type="domain" description="SANT" evidence="5">
    <location>
        <begin position="115"/>
        <end position="161"/>
    </location>
</feature>
<dbReference type="GO" id="GO:0003682">
    <property type="term" value="F:chromatin binding"/>
    <property type="evidence" value="ECO:0007669"/>
    <property type="project" value="InterPro"/>
</dbReference>
<dbReference type="PROSITE" id="PS50090">
    <property type="entry name" value="MYB_LIKE"/>
    <property type="match status" value="1"/>
</dbReference>
<dbReference type="GO" id="GO:0005634">
    <property type="term" value="C:nucleus"/>
    <property type="evidence" value="ECO:0007669"/>
    <property type="project" value="TreeGrafter"/>
</dbReference>
<dbReference type="SMART" id="SM00717">
    <property type="entry name" value="SANT"/>
    <property type="match status" value="1"/>
</dbReference>
<dbReference type="STRING" id="3775.A0A1Q3DDR9"/>
<dbReference type="PANTHER" id="PTHR21677:SF1">
    <property type="entry name" value="PROTEIN CRAMPED-LIKE"/>
    <property type="match status" value="1"/>
</dbReference>
<evidence type="ECO:0000313" key="6">
    <source>
        <dbReference type="EMBL" id="GAV90591.1"/>
    </source>
</evidence>
<dbReference type="OrthoDB" id="515799at2759"/>
<dbReference type="EMBL" id="BDDD01006407">
    <property type="protein sequence ID" value="GAV90591.1"/>
    <property type="molecule type" value="Genomic_DNA"/>
</dbReference>
<accession>A0A1Q3DDR9</accession>
<dbReference type="Proteomes" id="UP000187406">
    <property type="component" value="Unassembled WGS sequence"/>
</dbReference>
<evidence type="ECO:0000259" key="4">
    <source>
        <dbReference type="PROSITE" id="PS50090"/>
    </source>
</evidence>
<evidence type="ECO:0000256" key="2">
    <source>
        <dbReference type="ARBA" id="ARBA00023242"/>
    </source>
</evidence>
<evidence type="ECO:0000256" key="1">
    <source>
        <dbReference type="ARBA" id="ARBA00023125"/>
    </source>
</evidence>
<dbReference type="GO" id="GO:0007389">
    <property type="term" value="P:pattern specification process"/>
    <property type="evidence" value="ECO:0007669"/>
    <property type="project" value="TreeGrafter"/>
</dbReference>
<dbReference type="AlphaFoldDB" id="A0A1Q3DDR9"/>
<dbReference type="InterPro" id="IPR055315">
    <property type="entry name" value="Cramped-like"/>
</dbReference>
<protein>
    <submittedName>
        <fullName evidence="6">Myb_DNA-binding domain-containing protein</fullName>
    </submittedName>
</protein>
<dbReference type="PROSITE" id="PS51293">
    <property type="entry name" value="SANT"/>
    <property type="match status" value="1"/>
</dbReference>
<dbReference type="SUPFAM" id="SSF46689">
    <property type="entry name" value="Homeodomain-like"/>
    <property type="match status" value="1"/>
</dbReference>
<proteinExistence type="predicted"/>
<feature type="compositionally biased region" description="Polar residues" evidence="3">
    <location>
        <begin position="283"/>
        <end position="297"/>
    </location>
</feature>
<dbReference type="FunFam" id="1.10.10.60:FF:000287">
    <property type="entry name" value="TSL-kinase interacting protein 1"/>
    <property type="match status" value="1"/>
</dbReference>
<feature type="non-terminal residue" evidence="6">
    <location>
        <position position="1"/>
    </location>
</feature>
<evidence type="ECO:0000256" key="3">
    <source>
        <dbReference type="SAM" id="MobiDB-lite"/>
    </source>
</evidence>
<evidence type="ECO:0000313" key="7">
    <source>
        <dbReference type="Proteomes" id="UP000187406"/>
    </source>
</evidence>
<gene>
    <name evidence="6" type="ORF">CFOL_v3_34000</name>
</gene>
<comment type="caution">
    <text evidence="6">The sequence shown here is derived from an EMBL/GenBank/DDBJ whole genome shotgun (WGS) entry which is preliminary data.</text>
</comment>
<organism evidence="6 7">
    <name type="scientific">Cephalotus follicularis</name>
    <name type="common">Albany pitcher plant</name>
    <dbReference type="NCBI Taxonomy" id="3775"/>
    <lineage>
        <taxon>Eukaryota</taxon>
        <taxon>Viridiplantae</taxon>
        <taxon>Streptophyta</taxon>
        <taxon>Embryophyta</taxon>
        <taxon>Tracheophyta</taxon>
        <taxon>Spermatophyta</taxon>
        <taxon>Magnoliopsida</taxon>
        <taxon>eudicotyledons</taxon>
        <taxon>Gunneridae</taxon>
        <taxon>Pentapetalae</taxon>
        <taxon>rosids</taxon>
        <taxon>fabids</taxon>
        <taxon>Oxalidales</taxon>
        <taxon>Cephalotaceae</taxon>
        <taxon>Cephalotus</taxon>
    </lineage>
</organism>
<evidence type="ECO:0000259" key="5">
    <source>
        <dbReference type="PROSITE" id="PS51293"/>
    </source>
</evidence>
<dbReference type="InterPro" id="IPR001005">
    <property type="entry name" value="SANT/Myb"/>
</dbReference>
<feature type="region of interest" description="Disordered" evidence="3">
    <location>
        <begin position="281"/>
        <end position="307"/>
    </location>
</feature>
<dbReference type="PANTHER" id="PTHR21677">
    <property type="entry name" value="CRAMPED PROTEIN"/>
    <property type="match status" value="1"/>
</dbReference>
<feature type="compositionally biased region" description="Polar residues" evidence="3">
    <location>
        <begin position="232"/>
        <end position="249"/>
    </location>
</feature>
<keyword evidence="7" id="KW-1185">Reference proteome</keyword>
<feature type="region of interest" description="Disordered" evidence="3">
    <location>
        <begin position="219"/>
        <end position="252"/>
    </location>
</feature>
<reference evidence="7" key="1">
    <citation type="submission" date="2016-04" db="EMBL/GenBank/DDBJ databases">
        <title>Cephalotus genome sequencing.</title>
        <authorList>
            <person name="Fukushima K."/>
            <person name="Hasebe M."/>
            <person name="Fang X."/>
        </authorList>
    </citation>
    <scope>NUCLEOTIDE SEQUENCE [LARGE SCALE GENOMIC DNA]</scope>
    <source>
        <strain evidence="7">cv. St1</strain>
    </source>
</reference>
<dbReference type="Gene3D" id="1.20.58.1880">
    <property type="match status" value="1"/>
</dbReference>
<keyword evidence="2" id="KW-0539">Nucleus</keyword>
<dbReference type="InterPro" id="IPR009057">
    <property type="entry name" value="Homeodomain-like_sf"/>
</dbReference>
<dbReference type="InParanoid" id="A0A1Q3DDR9"/>
<feature type="domain" description="Myb-like" evidence="4">
    <location>
        <begin position="107"/>
        <end position="157"/>
    </location>
</feature>
<name>A0A1Q3DDR9_CEPFO</name>
<feature type="compositionally biased region" description="Basic residues" evidence="3">
    <location>
        <begin position="220"/>
        <end position="229"/>
    </location>
</feature>
<dbReference type="CDD" id="cd00167">
    <property type="entry name" value="SANT"/>
    <property type="match status" value="1"/>
</dbReference>
<keyword evidence="1 6" id="KW-0238">DNA-binding</keyword>
<sequence>KKKTLLFPNCTRPSGDSPFPLHCLKFDRFYCFLSLSISPSLSRVVSDCNSVEHECLVSCYFFNMVIESQVSSTNEAQLHPDNISVQDGDPILPSFTPDDAPQQPTKKPTRQWAAWTRQEEECFFTALRQVGKNFDKITRRVQSKNKDQVRHYYYRLVRRMNKLLGPELCLDAKNSKDTNAAMLRWWSLLEKYSCKASKLHLKPRRFKIFVETLEHQLLKDRKKNVRKRPSQRENCSPTAASTVSNQSKASGPDTRTFKLVLVDSQNIQKLGSGKGSLKRNFNIGVNRSNSKGDSTTMKAARQQRKPGLASSAAYKKWEKAAIAGVSLVADAAEHLERTAIGKEVENDPGERVDDSVEKKLPPLPIFSHNLLAESYVQASMKLKLQLFPIDEGTRRALEMDNHNPHLELTLSTRKKISSVLEHLNRKWGHSSVASGELMLFPYNVQRENLVNCQRWTQDSIVSAADVHAIIGSPTLFRLRYGWLSDPQLGSVTSQTPLGCLPGVGRMDLENMKGPITDSVPTTVPSTNEQSEKLVVSCKDQLTSVNDNNALACTSSAEPNQMASVGSKNDVANSSDISANISCNRKESCNGTITRQFEDADDLRSSNCIALSACEWADSLTNISVGDLLSEVPQDMDANCIESPFVESSQCLQQIPFSCDSFDAAIAAHISRHQNKSGLQSTLASHSSSIWDAEETCDAFSFQQNHVLHQQASNSSSVASLGTCTQVARTSSVGSGGFLEELPEIEEPNEDPMDECPIDPHMLNNSAKDFDGLTDVYWPDFLGPLDLDTPSSKYHSEDLILSDSLGGLSRLIASSLDAFQNCSFFGFDKKEGTSTFESQETALFSDLKNGTDV</sequence>